<evidence type="ECO:0000256" key="1">
    <source>
        <dbReference type="ARBA" id="ARBA00005254"/>
    </source>
</evidence>
<proteinExistence type="inferred from homology"/>
<dbReference type="InterPro" id="IPR045002">
    <property type="entry name" value="Ech1-like"/>
</dbReference>
<dbReference type="Pfam" id="PF00378">
    <property type="entry name" value="ECH_1"/>
    <property type="match status" value="1"/>
</dbReference>
<sequence length="150" mass="16675">MFLKKLFITANSDGKGISDIITLEEGNDIARKARQIRRQILKMQQAFTLIEQISYNSLSYSIHGVCFGAGVDLITACDIRHCTADATFSVKEVDIGLAADVGSLNRLPKICGNEGWLREVALTARNFNAEEALKFGKYRSFNDDINIDKI</sequence>
<dbReference type="WBParaSite" id="Hba_09603">
    <property type="protein sequence ID" value="Hba_09603"/>
    <property type="gene ID" value="Hba_09603"/>
</dbReference>
<comment type="similarity">
    <text evidence="1">Belongs to the enoyl-CoA hydratase/isomerase family.</text>
</comment>
<dbReference type="CDD" id="cd06558">
    <property type="entry name" value="crotonase-like"/>
    <property type="match status" value="1"/>
</dbReference>
<dbReference type="AlphaFoldDB" id="A0A1I7WWP7"/>
<name>A0A1I7WWP7_HETBA</name>
<accession>A0A1I7WWP7</accession>
<dbReference type="InterPro" id="IPR001753">
    <property type="entry name" value="Enoyl-CoA_hydra/iso"/>
</dbReference>
<evidence type="ECO:0000313" key="3">
    <source>
        <dbReference type="WBParaSite" id="Hba_09603"/>
    </source>
</evidence>
<dbReference type="GO" id="GO:0051750">
    <property type="term" value="F:delta(3,5)-delta(2,4)-dienoyl-CoA isomerase activity"/>
    <property type="evidence" value="ECO:0007669"/>
    <property type="project" value="TreeGrafter"/>
</dbReference>
<organism evidence="2 3">
    <name type="scientific">Heterorhabditis bacteriophora</name>
    <name type="common">Entomopathogenic nematode worm</name>
    <dbReference type="NCBI Taxonomy" id="37862"/>
    <lineage>
        <taxon>Eukaryota</taxon>
        <taxon>Metazoa</taxon>
        <taxon>Ecdysozoa</taxon>
        <taxon>Nematoda</taxon>
        <taxon>Chromadorea</taxon>
        <taxon>Rhabditida</taxon>
        <taxon>Rhabditina</taxon>
        <taxon>Rhabditomorpha</taxon>
        <taxon>Strongyloidea</taxon>
        <taxon>Heterorhabditidae</taxon>
        <taxon>Heterorhabditis</taxon>
    </lineage>
</organism>
<dbReference type="GO" id="GO:0005739">
    <property type="term" value="C:mitochondrion"/>
    <property type="evidence" value="ECO:0007669"/>
    <property type="project" value="TreeGrafter"/>
</dbReference>
<reference evidence="3" key="1">
    <citation type="submission" date="2016-11" db="UniProtKB">
        <authorList>
            <consortium name="WormBaseParasite"/>
        </authorList>
    </citation>
    <scope>IDENTIFICATION</scope>
</reference>
<dbReference type="InterPro" id="IPR029045">
    <property type="entry name" value="ClpP/crotonase-like_dom_sf"/>
</dbReference>
<dbReference type="SUPFAM" id="SSF52096">
    <property type="entry name" value="ClpP/crotonase"/>
    <property type="match status" value="1"/>
</dbReference>
<protein>
    <submittedName>
        <fullName evidence="3">Enoyl-CoA hydratase</fullName>
    </submittedName>
</protein>
<evidence type="ECO:0000313" key="2">
    <source>
        <dbReference type="Proteomes" id="UP000095283"/>
    </source>
</evidence>
<keyword evidence="2" id="KW-1185">Reference proteome</keyword>
<dbReference type="Proteomes" id="UP000095283">
    <property type="component" value="Unplaced"/>
</dbReference>
<dbReference type="PANTHER" id="PTHR43149:SF1">
    <property type="entry name" value="DELTA(3,5)-DELTA(2,4)-DIENOYL-COA ISOMERASE, MITOCHONDRIAL"/>
    <property type="match status" value="1"/>
</dbReference>
<dbReference type="Gene3D" id="3.90.226.10">
    <property type="entry name" value="2-enoyl-CoA Hydratase, Chain A, domain 1"/>
    <property type="match status" value="1"/>
</dbReference>
<dbReference type="PANTHER" id="PTHR43149">
    <property type="entry name" value="ENOYL-COA HYDRATASE"/>
    <property type="match status" value="1"/>
</dbReference>